<evidence type="ECO:0000256" key="1">
    <source>
        <dbReference type="SAM" id="MobiDB-lite"/>
    </source>
</evidence>
<proteinExistence type="predicted"/>
<keyword evidence="4" id="KW-1185">Reference proteome</keyword>
<dbReference type="InterPro" id="IPR049672">
    <property type="entry name" value="Xrt_dep_XDP1"/>
</dbReference>
<dbReference type="InterPro" id="IPR013424">
    <property type="entry name" value="Ice-binding_C"/>
</dbReference>
<evidence type="ECO:0000313" key="3">
    <source>
        <dbReference type="EMBL" id="OOV07274.1"/>
    </source>
</evidence>
<accession>A0A1T1AT42</accession>
<feature type="domain" description="Ice-binding protein C-terminal" evidence="2">
    <location>
        <begin position="154"/>
        <end position="176"/>
    </location>
</feature>
<dbReference type="NCBIfam" id="NF041927">
    <property type="entry name" value="Xrt_dep_XDP1"/>
    <property type="match status" value="1"/>
</dbReference>
<name>A0A1T1AT42_RHOFE</name>
<gene>
    <name evidence="3" type="ORF">RF819_11515</name>
</gene>
<dbReference type="AlphaFoldDB" id="A0A1T1AT42"/>
<evidence type="ECO:0000313" key="4">
    <source>
        <dbReference type="Proteomes" id="UP000190750"/>
    </source>
</evidence>
<dbReference type="NCBIfam" id="TIGR02595">
    <property type="entry name" value="PEP_CTERM"/>
    <property type="match status" value="1"/>
</dbReference>
<feature type="compositionally biased region" description="Polar residues" evidence="1">
    <location>
        <begin position="7"/>
        <end position="18"/>
    </location>
</feature>
<sequence length="181" mass="18504">MGVQANGAVNDSGTPQHSMDNDGYTDMILLNFGSAKIDLDSVKIGWNNGGGDADISVFRYIGTSASPTPAGLSVTNMSSGGWELVGNYADLSSSGARGVNSTNTSSSWWLISAYSEGFGSSKETAGGTLGSGNDYFKVLSVAGNVVAPPPPSKIPEPGSLALMGIAMAGFVATRRRKSKAI</sequence>
<organism evidence="3 4">
    <name type="scientific">Rhodoferax fermentans</name>
    <dbReference type="NCBI Taxonomy" id="28066"/>
    <lineage>
        <taxon>Bacteria</taxon>
        <taxon>Pseudomonadati</taxon>
        <taxon>Pseudomonadota</taxon>
        <taxon>Betaproteobacteria</taxon>
        <taxon>Burkholderiales</taxon>
        <taxon>Comamonadaceae</taxon>
        <taxon>Rhodoferax</taxon>
    </lineage>
</organism>
<feature type="region of interest" description="Disordered" evidence="1">
    <location>
        <begin position="1"/>
        <end position="20"/>
    </location>
</feature>
<protein>
    <recommendedName>
        <fullName evidence="2">Ice-binding protein C-terminal domain-containing protein</fullName>
    </recommendedName>
</protein>
<dbReference type="Proteomes" id="UP000190750">
    <property type="component" value="Unassembled WGS sequence"/>
</dbReference>
<evidence type="ECO:0000259" key="2">
    <source>
        <dbReference type="Pfam" id="PF07589"/>
    </source>
</evidence>
<comment type="caution">
    <text evidence="3">The sequence shown here is derived from an EMBL/GenBank/DDBJ whole genome shotgun (WGS) entry which is preliminary data.</text>
</comment>
<reference evidence="3 4" key="1">
    <citation type="submission" date="2017-01" db="EMBL/GenBank/DDBJ databases">
        <title>Genome sequencing of Rhodoferax fermentans JCM 7819.</title>
        <authorList>
            <person name="Kim Y.J."/>
            <person name="Farh M.E.-A."/>
            <person name="Yang D.-C."/>
        </authorList>
    </citation>
    <scope>NUCLEOTIDE SEQUENCE [LARGE SCALE GENOMIC DNA]</scope>
    <source>
        <strain evidence="3 4">JCM 7819</strain>
    </source>
</reference>
<dbReference type="Pfam" id="PF07589">
    <property type="entry name" value="PEP-CTERM"/>
    <property type="match status" value="1"/>
</dbReference>
<dbReference type="EMBL" id="MTJN01000002">
    <property type="protein sequence ID" value="OOV07274.1"/>
    <property type="molecule type" value="Genomic_DNA"/>
</dbReference>